<organism evidence="1 2">
    <name type="scientific">Vibrio pectenicida</name>
    <dbReference type="NCBI Taxonomy" id="62763"/>
    <lineage>
        <taxon>Bacteria</taxon>
        <taxon>Pseudomonadati</taxon>
        <taxon>Pseudomonadota</taxon>
        <taxon>Gammaproteobacteria</taxon>
        <taxon>Vibrionales</taxon>
        <taxon>Vibrionaceae</taxon>
        <taxon>Vibrio</taxon>
    </lineage>
</organism>
<dbReference type="EMBL" id="RSFA01000194">
    <property type="protein sequence ID" value="RSD27496.1"/>
    <property type="molecule type" value="Genomic_DNA"/>
</dbReference>
<dbReference type="Proteomes" id="UP000269041">
    <property type="component" value="Unassembled WGS sequence"/>
</dbReference>
<keyword evidence="2" id="KW-1185">Reference proteome</keyword>
<sequence>MLSSNIDLKIINLAHRTDRKEESISELKKCGITIGSDAFFNAYHKPECGALGCSLSHANLIANYLSHSSSPYLLVLEDDFEVQECDLFLSNLEKVLECSTEWDIFLLGNNQAVPIKIVNNNQGFSQVINSQTASGYIVKREFAIQLMSTFFESALGLEQAITLPPKLSQIVNHHYCLDILWKSLQTKYRFATRLPAIIKQRSSYSDIEKIDVDYGV</sequence>
<reference evidence="1 2" key="1">
    <citation type="submission" date="2018-12" db="EMBL/GenBank/DDBJ databases">
        <title>Genomic taxonomy of the Vibrionaceae family.</title>
        <authorList>
            <person name="Gomez-Gil B."/>
            <person name="Enciso-Ibarra K."/>
        </authorList>
    </citation>
    <scope>NUCLEOTIDE SEQUENCE [LARGE SCALE GENOMIC DNA]</scope>
    <source>
        <strain evidence="1 2">CAIM 594</strain>
    </source>
</reference>
<gene>
    <name evidence="1" type="ORF">EJA03_19825</name>
</gene>
<evidence type="ECO:0000313" key="2">
    <source>
        <dbReference type="Proteomes" id="UP000269041"/>
    </source>
</evidence>
<evidence type="ECO:0000313" key="1">
    <source>
        <dbReference type="EMBL" id="RSD27496.1"/>
    </source>
</evidence>
<protein>
    <recommendedName>
        <fullName evidence="3">Glycosyltransferase family 25 protein</fullName>
    </recommendedName>
</protein>
<proteinExistence type="predicted"/>
<dbReference type="OrthoDB" id="5862897at2"/>
<dbReference type="AlphaFoldDB" id="A0A427TT76"/>
<accession>A0A427TT76</accession>
<comment type="caution">
    <text evidence="1">The sequence shown here is derived from an EMBL/GenBank/DDBJ whole genome shotgun (WGS) entry which is preliminary data.</text>
</comment>
<name>A0A427TT76_9VIBR</name>
<dbReference type="RefSeq" id="WP_125323458.1">
    <property type="nucleotide sequence ID" value="NZ_AP024890.1"/>
</dbReference>
<evidence type="ECO:0008006" key="3">
    <source>
        <dbReference type="Google" id="ProtNLM"/>
    </source>
</evidence>